<dbReference type="InterPro" id="IPR012349">
    <property type="entry name" value="Split_barrel_FMN-bd"/>
</dbReference>
<reference evidence="10" key="1">
    <citation type="submission" date="2017-01" db="EMBL/GenBank/DDBJ databases">
        <authorList>
            <person name="Mah S.A."/>
            <person name="Swanson W.J."/>
            <person name="Moy G.W."/>
            <person name="Vacquier V.D."/>
        </authorList>
    </citation>
    <scope>NUCLEOTIDE SEQUENCE [LARGE SCALE GENOMIC DNA]</scope>
    <source>
        <strain evidence="10">124861</strain>
    </source>
</reference>
<comment type="pathway">
    <text evidence="1">Aromatic compound metabolism; 4-hydroxyphenylacetate degradation; pyruvate and succinate semialdehyde from 4-hydroxyphenylacetate: step 1/7.</text>
</comment>
<dbReference type="Pfam" id="PF01613">
    <property type="entry name" value="Flavin_Reduct"/>
    <property type="match status" value="1"/>
</dbReference>
<evidence type="ECO:0000256" key="6">
    <source>
        <dbReference type="ARBA" id="ARBA00023002"/>
    </source>
</evidence>
<dbReference type="SUPFAM" id="SSF50475">
    <property type="entry name" value="FMN-binding split barrel"/>
    <property type="match status" value="1"/>
</dbReference>
<dbReference type="PANTHER" id="PTHR30466:SF1">
    <property type="entry name" value="FMN REDUCTASE (NADH) RUTF"/>
    <property type="match status" value="1"/>
</dbReference>
<keyword evidence="5" id="KW-0058">Aromatic hydrocarbons catabolism</keyword>
<evidence type="ECO:0000256" key="3">
    <source>
        <dbReference type="ARBA" id="ARBA00015398"/>
    </source>
</evidence>
<feature type="domain" description="Flavin reductase like" evidence="8">
    <location>
        <begin position="18"/>
        <end position="166"/>
    </location>
</feature>
<evidence type="ECO:0000256" key="7">
    <source>
        <dbReference type="ARBA" id="ARBA00023027"/>
    </source>
</evidence>
<dbReference type="AlphaFoldDB" id="A0A1X3DKC7"/>
<organism evidence="9 10">
    <name type="scientific">Neisseria dumasiana</name>
    <dbReference type="NCBI Taxonomy" id="1931275"/>
    <lineage>
        <taxon>Bacteria</taxon>
        <taxon>Pseudomonadati</taxon>
        <taxon>Pseudomonadota</taxon>
        <taxon>Betaproteobacteria</taxon>
        <taxon>Neisseriales</taxon>
        <taxon>Neisseriaceae</taxon>
        <taxon>Neisseria</taxon>
    </lineage>
</organism>
<keyword evidence="7" id="KW-0520">NAD</keyword>
<dbReference type="InterPro" id="IPR002563">
    <property type="entry name" value="Flavin_Rdtase-like_dom"/>
</dbReference>
<dbReference type="InterPro" id="IPR011982">
    <property type="entry name" value="HPA_mOase_red"/>
</dbReference>
<keyword evidence="6" id="KW-0560">Oxidoreductase</keyword>
<comment type="similarity">
    <text evidence="2">Belongs to the non-flavoprotein flavin reductase family. HpaC subfamily.</text>
</comment>
<dbReference type="GO" id="GO:0010181">
    <property type="term" value="F:FMN binding"/>
    <property type="evidence" value="ECO:0007669"/>
    <property type="project" value="InterPro"/>
</dbReference>
<dbReference type="STRING" id="1931275.BV914_08170"/>
<accession>A0A1X3DKC7</accession>
<keyword evidence="4" id="KW-0285">Flavoprotein</keyword>
<dbReference type="RefSeq" id="WP_085358639.1">
    <property type="nucleotide sequence ID" value="NZ_MTAB01000007.1"/>
</dbReference>
<gene>
    <name evidence="9" type="ORF">BV912_04220</name>
</gene>
<dbReference type="NCBIfam" id="TIGR02296">
    <property type="entry name" value="HpaC"/>
    <property type="match status" value="1"/>
</dbReference>
<evidence type="ECO:0000259" key="8">
    <source>
        <dbReference type="SMART" id="SM00903"/>
    </source>
</evidence>
<evidence type="ECO:0000256" key="1">
    <source>
        <dbReference type="ARBA" id="ARBA00005112"/>
    </source>
</evidence>
<proteinExistence type="inferred from homology"/>
<dbReference type="GO" id="GO:0051287">
    <property type="term" value="F:NAD binding"/>
    <property type="evidence" value="ECO:0007669"/>
    <property type="project" value="InterPro"/>
</dbReference>
<dbReference type="Proteomes" id="UP000193303">
    <property type="component" value="Unassembled WGS sequence"/>
</dbReference>
<dbReference type="GO" id="GO:0042602">
    <property type="term" value="F:riboflavin reductase (NADPH) activity"/>
    <property type="evidence" value="ECO:0007669"/>
    <property type="project" value="TreeGrafter"/>
</dbReference>
<dbReference type="EMBL" id="MTAB01000007">
    <property type="protein sequence ID" value="OSI23142.1"/>
    <property type="molecule type" value="Genomic_DNA"/>
</dbReference>
<sequence length="168" mass="18598">MTENKPDHALQPCFRDAMASCAAGVHVITTDGSAGRYGITMTAVTPVTDAPPTVMICINRRSAIIPILQTNEDLCINVLSATQQDVAEHFAGITKLSPEERFEYHIWHRGQTGQLQVEGALAHLHGKITAQNDIGTHHVFYVLINEINVHDTTQPALVYFRRNFNQLP</sequence>
<evidence type="ECO:0000256" key="5">
    <source>
        <dbReference type="ARBA" id="ARBA00022797"/>
    </source>
</evidence>
<evidence type="ECO:0000256" key="2">
    <source>
        <dbReference type="ARBA" id="ARBA00006032"/>
    </source>
</evidence>
<dbReference type="UniPathway" id="UPA00208">
    <property type="reaction ID" value="UER00416"/>
</dbReference>
<evidence type="ECO:0000313" key="9">
    <source>
        <dbReference type="EMBL" id="OSI23142.1"/>
    </source>
</evidence>
<protein>
    <recommendedName>
        <fullName evidence="3">4-hydroxyphenylacetate 3-monooxygenase reductase component</fullName>
    </recommendedName>
</protein>
<evidence type="ECO:0000256" key="4">
    <source>
        <dbReference type="ARBA" id="ARBA00022630"/>
    </source>
</evidence>
<name>A0A1X3DKC7_9NEIS</name>
<evidence type="ECO:0000313" key="10">
    <source>
        <dbReference type="Proteomes" id="UP000193303"/>
    </source>
</evidence>
<dbReference type="Gene3D" id="2.30.110.10">
    <property type="entry name" value="Electron Transport, Fmn-binding Protein, Chain A"/>
    <property type="match status" value="1"/>
</dbReference>
<dbReference type="InterPro" id="IPR050268">
    <property type="entry name" value="NADH-dep_flavin_reductase"/>
</dbReference>
<dbReference type="GO" id="GO:0006208">
    <property type="term" value="P:pyrimidine nucleobase catabolic process"/>
    <property type="evidence" value="ECO:0007669"/>
    <property type="project" value="TreeGrafter"/>
</dbReference>
<dbReference type="PANTHER" id="PTHR30466">
    <property type="entry name" value="FLAVIN REDUCTASE"/>
    <property type="match status" value="1"/>
</dbReference>
<dbReference type="GO" id="GO:0016651">
    <property type="term" value="F:oxidoreductase activity, acting on NAD(P)H"/>
    <property type="evidence" value="ECO:0007669"/>
    <property type="project" value="InterPro"/>
</dbReference>
<dbReference type="SMART" id="SM00903">
    <property type="entry name" value="Flavin_Reduct"/>
    <property type="match status" value="1"/>
</dbReference>
<dbReference type="OrthoDB" id="8525727at2"/>
<dbReference type="GO" id="GO:0042537">
    <property type="term" value="P:benzene-containing compound metabolic process"/>
    <property type="evidence" value="ECO:0007669"/>
    <property type="project" value="InterPro"/>
</dbReference>
<comment type="caution">
    <text evidence="9">The sequence shown here is derived from an EMBL/GenBank/DDBJ whole genome shotgun (WGS) entry which is preliminary data.</text>
</comment>